<proteinExistence type="predicted"/>
<dbReference type="Gramene" id="VVA11915">
    <property type="protein sequence ID" value="VVA11915"/>
    <property type="gene ID" value="Prudul26B016615"/>
</dbReference>
<dbReference type="Proteomes" id="UP000327085">
    <property type="component" value="Chromosome 1"/>
</dbReference>
<evidence type="ECO:0000313" key="2">
    <source>
        <dbReference type="EMBL" id="VVA11915.1"/>
    </source>
</evidence>
<organism evidence="2 3">
    <name type="scientific">Prunus dulcis</name>
    <name type="common">Almond</name>
    <name type="synonym">Amygdalus dulcis</name>
    <dbReference type="NCBI Taxonomy" id="3755"/>
    <lineage>
        <taxon>Eukaryota</taxon>
        <taxon>Viridiplantae</taxon>
        <taxon>Streptophyta</taxon>
        <taxon>Embryophyta</taxon>
        <taxon>Tracheophyta</taxon>
        <taxon>Spermatophyta</taxon>
        <taxon>Magnoliopsida</taxon>
        <taxon>eudicotyledons</taxon>
        <taxon>Gunneridae</taxon>
        <taxon>Pentapetalae</taxon>
        <taxon>rosids</taxon>
        <taxon>fabids</taxon>
        <taxon>Rosales</taxon>
        <taxon>Rosaceae</taxon>
        <taxon>Amygdaloideae</taxon>
        <taxon>Amygdaleae</taxon>
        <taxon>Prunus</taxon>
    </lineage>
</organism>
<reference evidence="3" key="2">
    <citation type="journal article" date="2020" name="Plant J.">
        <title>Transposons played a major role in the diversification between the closely related almond and peach genomes: results from the almond genome sequence.</title>
        <authorList>
            <person name="Alioto T."/>
            <person name="Alexiou K.G."/>
            <person name="Bardil A."/>
            <person name="Barteri F."/>
            <person name="Castanera R."/>
            <person name="Cruz F."/>
            <person name="Dhingra A."/>
            <person name="Duval H."/>
            <person name="Fernandez I Marti A."/>
            <person name="Frias L."/>
            <person name="Galan B."/>
            <person name="Garcia J.L."/>
            <person name="Howad W."/>
            <person name="Gomez-Garrido J."/>
            <person name="Gut M."/>
            <person name="Julca I."/>
            <person name="Morata J."/>
            <person name="Puigdomenech P."/>
            <person name="Ribeca P."/>
            <person name="Rubio Cabetas M.J."/>
            <person name="Vlasova A."/>
            <person name="Wirthensohn M."/>
            <person name="Garcia-Mas J."/>
            <person name="Gabaldon T."/>
            <person name="Casacuberta J.M."/>
            <person name="Arus P."/>
        </authorList>
    </citation>
    <scope>NUCLEOTIDE SEQUENCE [LARGE SCALE GENOMIC DNA]</scope>
    <source>
        <strain evidence="3">cv. Texas</strain>
    </source>
</reference>
<keyword evidence="4" id="KW-1185">Reference proteome</keyword>
<gene>
    <name evidence="2" type="ORF">ALMOND_2B016615</name>
    <name evidence="1" type="ORF">L3X38_007211</name>
</gene>
<evidence type="ECO:0000313" key="3">
    <source>
        <dbReference type="Proteomes" id="UP000327085"/>
    </source>
</evidence>
<name>A0A5E4E8B0_PRUDU</name>
<accession>A0A5E4E8B0</accession>
<protein>
    <submittedName>
        <fullName evidence="2">Uncharacterized protein</fullName>
    </submittedName>
</protein>
<dbReference type="EMBL" id="CABIKO010000004">
    <property type="protein sequence ID" value="VVA11915.1"/>
    <property type="molecule type" value="Genomic_DNA"/>
</dbReference>
<dbReference type="EMBL" id="JAJFAZ020000001">
    <property type="protein sequence ID" value="KAI5354316.1"/>
    <property type="molecule type" value="Genomic_DNA"/>
</dbReference>
<dbReference type="AlphaFoldDB" id="A0A5E4E8B0"/>
<dbReference type="InParanoid" id="A0A5E4E8B0"/>
<reference evidence="2" key="1">
    <citation type="submission" date="2019-07" db="EMBL/GenBank/DDBJ databases">
        <authorList>
            <person name="Alioto T."/>
            <person name="Alioto T."/>
            <person name="Gomez Garrido J."/>
        </authorList>
    </citation>
    <scope>NUCLEOTIDE SEQUENCE</scope>
</reference>
<sequence length="151" mass="16583">MAAKPTRVIMRGCLVTREGMQARRLIGVVESPSYTQPLGSVVYVKKLQWTCPTNSVNSCKLLISELSQTRTHRTIPSGTLCFLFASCCPSLIGHLSLLKTPVTIPLQKPPQVFLLLPHLLSHFLLHSSPLVAFCILSQKLSFGSPVITITE</sequence>
<dbReference type="Proteomes" id="UP001054821">
    <property type="component" value="Chromosome 1"/>
</dbReference>
<reference evidence="1 4" key="3">
    <citation type="journal article" date="2022" name="G3 (Bethesda)">
        <title>Whole-genome sequence and methylome profiling of the almond [Prunus dulcis (Mill.) D.A. Webb] cultivar 'Nonpareil'.</title>
        <authorList>
            <person name="D'Amico-Willman K.M."/>
            <person name="Ouma W.Z."/>
            <person name="Meulia T."/>
            <person name="Sideli G.M."/>
            <person name="Gradziel T.M."/>
            <person name="Fresnedo-Ramirez J."/>
        </authorList>
    </citation>
    <scope>NUCLEOTIDE SEQUENCE [LARGE SCALE GENOMIC DNA]</scope>
    <source>
        <strain evidence="1">Clone GOH B32 T37-40</strain>
    </source>
</reference>
<evidence type="ECO:0000313" key="1">
    <source>
        <dbReference type="EMBL" id="KAI5354316.1"/>
    </source>
</evidence>
<evidence type="ECO:0000313" key="4">
    <source>
        <dbReference type="Proteomes" id="UP001054821"/>
    </source>
</evidence>